<gene>
    <name evidence="3" type="ORF">NJQ99_09560</name>
</gene>
<evidence type="ECO:0000313" key="3">
    <source>
        <dbReference type="EMBL" id="MCP1336652.1"/>
    </source>
</evidence>
<accession>A0A9J6P9M4</accession>
<sequence>MALIEHLSALPAYAPPGHSGTRNVRLVEKDFCGSFEMILGRIEPGGIADTHAHDREHQVIYVISGLCDVTLGEEPARECGPGTVIRIPPKLMHTVHAKGDTALEIIVLYSPPLPPRADVALEGDAG</sequence>
<dbReference type="GO" id="GO:0046872">
    <property type="term" value="F:metal ion binding"/>
    <property type="evidence" value="ECO:0007669"/>
    <property type="project" value="UniProtKB-KW"/>
</dbReference>
<organism evidence="3 4">
    <name type="scientific">Futiania mangrovi</name>
    <dbReference type="NCBI Taxonomy" id="2959716"/>
    <lineage>
        <taxon>Bacteria</taxon>
        <taxon>Pseudomonadati</taxon>
        <taxon>Pseudomonadota</taxon>
        <taxon>Alphaproteobacteria</taxon>
        <taxon>Futianiales</taxon>
        <taxon>Futianiaceae</taxon>
        <taxon>Futiania</taxon>
    </lineage>
</organism>
<dbReference type="PANTHER" id="PTHR35848">
    <property type="entry name" value="OXALATE-BINDING PROTEIN"/>
    <property type="match status" value="1"/>
</dbReference>
<dbReference type="InterPro" id="IPR011051">
    <property type="entry name" value="RmlC_Cupin_sf"/>
</dbReference>
<evidence type="ECO:0000256" key="1">
    <source>
        <dbReference type="ARBA" id="ARBA00022723"/>
    </source>
</evidence>
<proteinExistence type="predicted"/>
<evidence type="ECO:0000259" key="2">
    <source>
        <dbReference type="Pfam" id="PF07883"/>
    </source>
</evidence>
<dbReference type="SUPFAM" id="SSF51182">
    <property type="entry name" value="RmlC-like cupins"/>
    <property type="match status" value="1"/>
</dbReference>
<dbReference type="InterPro" id="IPR014710">
    <property type="entry name" value="RmlC-like_jellyroll"/>
</dbReference>
<dbReference type="CDD" id="cd02208">
    <property type="entry name" value="cupin_RmlC-like"/>
    <property type="match status" value="1"/>
</dbReference>
<comment type="caution">
    <text evidence="3">The sequence shown here is derived from an EMBL/GenBank/DDBJ whole genome shotgun (WGS) entry which is preliminary data.</text>
</comment>
<dbReference type="EMBL" id="JAMZFT010000002">
    <property type="protein sequence ID" value="MCP1336652.1"/>
    <property type="molecule type" value="Genomic_DNA"/>
</dbReference>
<dbReference type="Pfam" id="PF07883">
    <property type="entry name" value="Cupin_2"/>
    <property type="match status" value="1"/>
</dbReference>
<dbReference type="AlphaFoldDB" id="A0A9J6P9M4"/>
<dbReference type="InterPro" id="IPR051610">
    <property type="entry name" value="GPI/OXD"/>
</dbReference>
<keyword evidence="4" id="KW-1185">Reference proteome</keyword>
<feature type="domain" description="Cupin type-2" evidence="2">
    <location>
        <begin position="41"/>
        <end position="109"/>
    </location>
</feature>
<reference evidence="3" key="1">
    <citation type="submission" date="2022-06" db="EMBL/GenBank/DDBJ databases">
        <title>Isolation and Genomics of Futiania mangrovii gen. nov., sp. nov., a Rare and Metabolically-versatile member in the Class Alphaproteobacteria.</title>
        <authorList>
            <person name="Liu L."/>
            <person name="Huang W.-C."/>
            <person name="Pan J."/>
            <person name="Li J."/>
            <person name="Huang Y."/>
            <person name="Du H."/>
            <person name="Liu Y."/>
            <person name="Li M."/>
        </authorList>
    </citation>
    <scope>NUCLEOTIDE SEQUENCE</scope>
    <source>
        <strain evidence="3">FT118</strain>
    </source>
</reference>
<evidence type="ECO:0000313" key="4">
    <source>
        <dbReference type="Proteomes" id="UP001055804"/>
    </source>
</evidence>
<dbReference type="Proteomes" id="UP001055804">
    <property type="component" value="Unassembled WGS sequence"/>
</dbReference>
<keyword evidence="1" id="KW-0479">Metal-binding</keyword>
<name>A0A9J6P9M4_9PROT</name>
<dbReference type="RefSeq" id="WP_269332603.1">
    <property type="nucleotide sequence ID" value="NZ_JAMZFT010000002.1"/>
</dbReference>
<protein>
    <submittedName>
        <fullName evidence="3">Cupin domain-containing protein</fullName>
    </submittedName>
</protein>
<dbReference type="Gene3D" id="2.60.120.10">
    <property type="entry name" value="Jelly Rolls"/>
    <property type="match status" value="1"/>
</dbReference>
<dbReference type="InterPro" id="IPR013096">
    <property type="entry name" value="Cupin_2"/>
</dbReference>
<dbReference type="PANTHER" id="PTHR35848:SF6">
    <property type="entry name" value="CUPIN TYPE-2 DOMAIN-CONTAINING PROTEIN"/>
    <property type="match status" value="1"/>
</dbReference>